<dbReference type="EMBL" id="CWGJ01000011">
    <property type="protein sequence ID" value="CRX38073.1"/>
    <property type="molecule type" value="Genomic_DNA"/>
</dbReference>
<dbReference type="OrthoDB" id="9903253at2"/>
<organism evidence="1 2">
    <name type="scientific">Estrella lausannensis</name>
    <dbReference type="NCBI Taxonomy" id="483423"/>
    <lineage>
        <taxon>Bacteria</taxon>
        <taxon>Pseudomonadati</taxon>
        <taxon>Chlamydiota</taxon>
        <taxon>Chlamydiia</taxon>
        <taxon>Parachlamydiales</taxon>
        <taxon>Candidatus Criblamydiaceae</taxon>
        <taxon>Estrella</taxon>
    </lineage>
</organism>
<accession>A0A0H5DPY0</accession>
<evidence type="ECO:0000313" key="1">
    <source>
        <dbReference type="EMBL" id="CRX38073.1"/>
    </source>
</evidence>
<protein>
    <submittedName>
        <fullName evidence="1">Uncharacterized protein</fullName>
    </submittedName>
</protein>
<name>A0A0H5DPY0_9BACT</name>
<sequence>MLRFIIATGLFILPFVPQLSFAIEDTPPCFLQLEREFFNRKNVIEALAFARVQQGVWELIASDLDQKSGTIHAELKRRARELKPDPLEKPFNMGQSKKLLEQILLSLIKQAFVKYDVYRENDVVVTFSFLKDRQKRIWQECQVKKPPA</sequence>
<evidence type="ECO:0000313" key="2">
    <source>
        <dbReference type="Proteomes" id="UP000220251"/>
    </source>
</evidence>
<proteinExistence type="predicted"/>
<keyword evidence="2" id="KW-1185">Reference proteome</keyword>
<dbReference type="AlphaFoldDB" id="A0A0H5DPY0"/>
<dbReference type="RefSeq" id="WP_098037926.1">
    <property type="nucleotide sequence ID" value="NZ_CWGJ01000011.1"/>
</dbReference>
<dbReference type="Proteomes" id="UP000220251">
    <property type="component" value="Unassembled WGS sequence"/>
</dbReference>
<gene>
    <name evidence="1" type="ORF">ELAC_0721</name>
</gene>
<reference evidence="2" key="1">
    <citation type="submission" date="2015-06" db="EMBL/GenBank/DDBJ databases">
        <authorList>
            <person name="Bertelli C."/>
        </authorList>
    </citation>
    <scope>NUCLEOTIDE SEQUENCE [LARGE SCALE GENOMIC DNA]</scope>
    <source>
        <strain evidence="2">CRIB-30</strain>
    </source>
</reference>